<evidence type="ECO:0000259" key="2">
    <source>
        <dbReference type="Pfam" id="PF23539"/>
    </source>
</evidence>
<evidence type="ECO:0000256" key="1">
    <source>
        <dbReference type="SAM" id="Phobius"/>
    </source>
</evidence>
<feature type="transmembrane region" description="Helical" evidence="1">
    <location>
        <begin position="64"/>
        <end position="84"/>
    </location>
</feature>
<keyword evidence="1" id="KW-0812">Transmembrane</keyword>
<keyword evidence="1" id="KW-1133">Transmembrane helix</keyword>
<protein>
    <recommendedName>
        <fullName evidence="2">DUF7134 domain-containing protein</fullName>
    </recommendedName>
</protein>
<feature type="domain" description="DUF7134" evidence="2">
    <location>
        <begin position="10"/>
        <end position="148"/>
    </location>
</feature>
<keyword evidence="1" id="KW-0472">Membrane</keyword>
<dbReference type="Pfam" id="PF23539">
    <property type="entry name" value="DUF7134"/>
    <property type="match status" value="1"/>
</dbReference>
<reference evidence="3" key="1">
    <citation type="submission" date="2021-01" db="EMBL/GenBank/DDBJ databases">
        <title>Whole genome shotgun sequence of Virgisporangium aliadipatigenens NBRC 105644.</title>
        <authorList>
            <person name="Komaki H."/>
            <person name="Tamura T."/>
        </authorList>
    </citation>
    <scope>NUCLEOTIDE SEQUENCE</scope>
    <source>
        <strain evidence="3">NBRC 105644</strain>
    </source>
</reference>
<organism evidence="3 4">
    <name type="scientific">Virgisporangium aliadipatigenens</name>
    <dbReference type="NCBI Taxonomy" id="741659"/>
    <lineage>
        <taxon>Bacteria</taxon>
        <taxon>Bacillati</taxon>
        <taxon>Actinomycetota</taxon>
        <taxon>Actinomycetes</taxon>
        <taxon>Micromonosporales</taxon>
        <taxon>Micromonosporaceae</taxon>
        <taxon>Virgisporangium</taxon>
    </lineage>
</organism>
<dbReference type="Proteomes" id="UP000619260">
    <property type="component" value="Unassembled WGS sequence"/>
</dbReference>
<dbReference type="AlphaFoldDB" id="A0A8J4DMM3"/>
<dbReference type="InterPro" id="IPR055558">
    <property type="entry name" value="DUF7134"/>
</dbReference>
<comment type="caution">
    <text evidence="3">The sequence shown here is derived from an EMBL/GenBank/DDBJ whole genome shotgun (WGS) entry which is preliminary data.</text>
</comment>
<evidence type="ECO:0000313" key="3">
    <source>
        <dbReference type="EMBL" id="GIJ43539.1"/>
    </source>
</evidence>
<feature type="transmembrane region" description="Helical" evidence="1">
    <location>
        <begin position="105"/>
        <end position="125"/>
    </location>
</feature>
<name>A0A8J4DMM3_9ACTN</name>
<evidence type="ECO:0000313" key="4">
    <source>
        <dbReference type="Proteomes" id="UP000619260"/>
    </source>
</evidence>
<accession>A0A8J4DMM3</accession>
<proteinExistence type="predicted"/>
<gene>
    <name evidence="3" type="ORF">Val02_04250</name>
</gene>
<dbReference type="EMBL" id="BOPF01000002">
    <property type="protein sequence ID" value="GIJ43539.1"/>
    <property type="molecule type" value="Genomic_DNA"/>
</dbReference>
<dbReference type="RefSeq" id="WP_203897101.1">
    <property type="nucleotide sequence ID" value="NZ_BOPF01000002.1"/>
</dbReference>
<keyword evidence="4" id="KW-1185">Reference proteome</keyword>
<sequence>MGESLAFRMSRWSAAHPARVDAAVTGVLAAGCVPAGVALAGATGLLLSLGLVVPLAGRRRSPLGAAAVVGAVAVAQLVTLPFWLPADLAVALVVHTVAARVPSRAARFAALVVGVAGSVAAGFRWSTPPEYRANALAAAAVLSLLTVLI</sequence>